<dbReference type="PANTHER" id="PTHR11056:SF0">
    <property type="entry name" value="HOMOGENTISATE 1,2-DIOXYGENASE"/>
    <property type="match status" value="1"/>
</dbReference>
<dbReference type="SUPFAM" id="SSF51182">
    <property type="entry name" value="RmlC-like cupins"/>
    <property type="match status" value="1"/>
</dbReference>
<evidence type="ECO:0000256" key="6">
    <source>
        <dbReference type="ARBA" id="ARBA00023002"/>
    </source>
</evidence>
<evidence type="ECO:0000256" key="5">
    <source>
        <dbReference type="ARBA" id="ARBA00022964"/>
    </source>
</evidence>
<evidence type="ECO:0000256" key="9">
    <source>
        <dbReference type="HAMAP-Rule" id="MF_00334"/>
    </source>
</evidence>
<feature type="binding site" evidence="9">
    <location>
        <position position="386"/>
    </location>
    <ligand>
        <name>Fe cation</name>
        <dbReference type="ChEBI" id="CHEBI:24875"/>
    </ligand>
</feature>
<comment type="similarity">
    <text evidence="2 9">Belongs to the homogentisate dioxygenase family.</text>
</comment>
<keyword evidence="7 9" id="KW-0408">Iron</keyword>
<evidence type="ECO:0000313" key="13">
    <source>
        <dbReference type="EMBL" id="MDR7154170.1"/>
    </source>
</evidence>
<dbReference type="InterPro" id="IPR014710">
    <property type="entry name" value="RmlC-like_jellyroll"/>
</dbReference>
<dbReference type="CDD" id="cd07000">
    <property type="entry name" value="cupin_HGO_N"/>
    <property type="match status" value="1"/>
</dbReference>
<dbReference type="EC" id="1.13.11.5" evidence="9 10"/>
<dbReference type="InterPro" id="IPR022950">
    <property type="entry name" value="Homogentis_dOase_bac"/>
</dbReference>
<keyword evidence="3 9" id="KW-0479">Metal-binding</keyword>
<evidence type="ECO:0000259" key="11">
    <source>
        <dbReference type="Pfam" id="PF04209"/>
    </source>
</evidence>
<feature type="binding site" evidence="9">
    <location>
        <position position="368"/>
    </location>
    <ligand>
        <name>homogentisate</name>
        <dbReference type="ChEBI" id="CHEBI:16169"/>
    </ligand>
</feature>
<dbReference type="InterPro" id="IPR005708">
    <property type="entry name" value="Homogentis_dOase"/>
</dbReference>
<dbReference type="EMBL" id="JAVDWV010000004">
    <property type="protein sequence ID" value="MDR7154170.1"/>
    <property type="molecule type" value="Genomic_DNA"/>
</dbReference>
<dbReference type="NCBIfam" id="TIGR01015">
    <property type="entry name" value="hmgA"/>
    <property type="match status" value="1"/>
</dbReference>
<evidence type="ECO:0000313" key="14">
    <source>
        <dbReference type="Proteomes" id="UP001267638"/>
    </source>
</evidence>
<keyword evidence="8 9" id="KW-0585">Phenylalanine catabolism</keyword>
<keyword evidence="4 9" id="KW-0828">Tyrosine catabolism</keyword>
<proteinExistence type="inferred from homology"/>
<dbReference type="Pfam" id="PF04209">
    <property type="entry name" value="HgmA_C"/>
    <property type="match status" value="1"/>
</dbReference>
<feature type="domain" description="Homogentisate 1,2-dioxygenase C-terminal" evidence="11">
    <location>
        <begin position="277"/>
        <end position="427"/>
    </location>
</feature>
<evidence type="ECO:0000256" key="1">
    <source>
        <dbReference type="ARBA" id="ARBA00001962"/>
    </source>
</evidence>
<comment type="cofactor">
    <cofactor evidence="1 9">
        <name>Fe cation</name>
        <dbReference type="ChEBI" id="CHEBI:24875"/>
    </cofactor>
</comment>
<keyword evidence="5 9" id="KW-0223">Dioxygenase</keyword>
<dbReference type="InterPro" id="IPR046452">
    <property type="entry name" value="HgmA_N"/>
</dbReference>
<dbReference type="PANTHER" id="PTHR11056">
    <property type="entry name" value="HOMOGENTISATE 1,2-DIOXYGENASE"/>
    <property type="match status" value="1"/>
</dbReference>
<evidence type="ECO:0000256" key="7">
    <source>
        <dbReference type="ARBA" id="ARBA00023004"/>
    </source>
</evidence>
<comment type="pathway">
    <text evidence="9">Amino-acid degradation; L-phenylalanine degradation; acetoacetate and fumarate from L-phenylalanine: step 4/6.</text>
</comment>
<comment type="catalytic activity">
    <reaction evidence="9">
        <text>homogentisate + O2 = 4-maleylacetoacetate + H(+)</text>
        <dbReference type="Rhea" id="RHEA:15449"/>
        <dbReference type="ChEBI" id="CHEBI:15378"/>
        <dbReference type="ChEBI" id="CHEBI:15379"/>
        <dbReference type="ChEBI" id="CHEBI:16169"/>
        <dbReference type="ChEBI" id="CHEBI:17105"/>
        <dbReference type="EC" id="1.13.11.5"/>
    </reaction>
</comment>
<protein>
    <recommendedName>
        <fullName evidence="9 10">Homogentisate 1,2-dioxygenase</fullName>
        <shortName evidence="9">HGDO</shortName>
        <ecNumber evidence="9 10">1.13.11.5</ecNumber>
    </recommendedName>
    <alternativeName>
        <fullName evidence="9">Homogentisate oxygenase</fullName>
    </alternativeName>
    <alternativeName>
        <fullName evidence="9">Homogentisic acid oxidase</fullName>
    </alternativeName>
    <alternativeName>
        <fullName evidence="9">Homogentisicase</fullName>
    </alternativeName>
</protein>
<comment type="caution">
    <text evidence="9">Lacks conserved residue(s) required for the propagation of feature annotation.</text>
</comment>
<evidence type="ECO:0000256" key="2">
    <source>
        <dbReference type="ARBA" id="ARBA00007757"/>
    </source>
</evidence>
<evidence type="ECO:0000256" key="10">
    <source>
        <dbReference type="NCBIfam" id="TIGR01015"/>
    </source>
</evidence>
<comment type="caution">
    <text evidence="13">The sequence shown here is derived from an EMBL/GenBank/DDBJ whole genome shotgun (WGS) entry which is preliminary data.</text>
</comment>
<feature type="active site" description="Proton acceptor" evidence="9">
    <location>
        <position position="289"/>
    </location>
</feature>
<comment type="subunit">
    <text evidence="9">Hexamer; dimer of trimers.</text>
</comment>
<feature type="domain" description="Homogentisate 1,2-dioxygenase N-terminal" evidence="12">
    <location>
        <begin position="8"/>
        <end position="276"/>
    </location>
</feature>
<dbReference type="InterPro" id="IPR046451">
    <property type="entry name" value="HgmA_C"/>
</dbReference>
<organism evidence="13 14">
    <name type="scientific">Sphingobium xenophagum</name>
    <dbReference type="NCBI Taxonomy" id="121428"/>
    <lineage>
        <taxon>Bacteria</taxon>
        <taxon>Pseudomonadati</taxon>
        <taxon>Pseudomonadota</taxon>
        <taxon>Alphaproteobacteria</taxon>
        <taxon>Sphingomonadales</taxon>
        <taxon>Sphingomonadaceae</taxon>
        <taxon>Sphingobium</taxon>
    </lineage>
</organism>
<evidence type="ECO:0000256" key="8">
    <source>
        <dbReference type="ARBA" id="ARBA00023232"/>
    </source>
</evidence>
<evidence type="ECO:0000256" key="4">
    <source>
        <dbReference type="ARBA" id="ARBA00022878"/>
    </source>
</evidence>
<sequence length="437" mass="48081">MGASDNMMTGFANHFATQAVPGALPVGCNSPQRVPFGLYAEQLSGTAFTAPRAENRRSWLYRLRPTAQHGAYRPWQGAGQFRSAPFTDLPPSPNRLRWNPLPIPTDPTDFLDGLVTYCGNGDVAAGVGQGVHLYACNHSMHDRAFFNADGEMLIVPQEGAIRMITELGRFDVAPLQIALIPRGLRFRVELLEPTARGYVCENYGAAFRLPDLGPIGSNGLANPRDFETPVAWFEDVDAPVDLIQKFQGQLWSTRLPHSPFDVVAWHGNLAPCRYDLRRFNTINTVSYDHPDPSIFTVLTSPSDTPGTANCDFVIFPPRWMVAEDTFRPPWFHRNVMSEFMGLITGAYDAKAGGFAPGGASLHNQMASHGPDRASYEAGIIAALAPHKIEATMAFMFESRLPFSPTSFAAQAPFAQPDYDQCWDGFRKAQLPTDKDAA</sequence>
<comment type="function">
    <text evidence="9">Involved in the catabolism of homogentisate (2,5-dihydroxyphenylacetate or 2,5-OH-PhAc), a central intermediate in the degradation of phenylalanine and tyrosine. Catalyzes the oxidative ring cleavage of the aromatic ring of homogentisate to yield maleylacetoacetate.</text>
</comment>
<dbReference type="Proteomes" id="UP001267638">
    <property type="component" value="Unassembled WGS sequence"/>
</dbReference>
<dbReference type="Pfam" id="PF20510">
    <property type="entry name" value="HgmA_N"/>
    <property type="match status" value="1"/>
</dbReference>
<dbReference type="GO" id="GO:0004411">
    <property type="term" value="F:homogentisate 1,2-dioxygenase activity"/>
    <property type="evidence" value="ECO:0007669"/>
    <property type="project" value="UniProtKB-EC"/>
</dbReference>
<dbReference type="HAMAP" id="MF_00334">
    <property type="entry name" value="Homogentis_dioxygen"/>
    <property type="match status" value="1"/>
</dbReference>
<accession>A0ABU1WXZ0</accession>
<keyword evidence="6 9" id="KW-0560">Oxidoreductase</keyword>
<reference evidence="13 14" key="1">
    <citation type="submission" date="2023-07" db="EMBL/GenBank/DDBJ databases">
        <title>Sorghum-associated microbial communities from plants grown in Nebraska, USA.</title>
        <authorList>
            <person name="Schachtman D."/>
        </authorList>
    </citation>
    <scope>NUCLEOTIDE SEQUENCE [LARGE SCALE GENOMIC DNA]</scope>
    <source>
        <strain evidence="13 14">4256</strain>
    </source>
</reference>
<name>A0ABU1WXZ0_SPHXE</name>
<evidence type="ECO:0000256" key="3">
    <source>
        <dbReference type="ARBA" id="ARBA00022723"/>
    </source>
</evidence>
<gene>
    <name evidence="9" type="primary">hmgA</name>
    <name evidence="13" type="ORF">J2W40_000982</name>
</gene>
<evidence type="ECO:0000259" key="12">
    <source>
        <dbReference type="Pfam" id="PF20510"/>
    </source>
</evidence>
<dbReference type="Gene3D" id="2.60.120.10">
    <property type="entry name" value="Jelly Rolls"/>
    <property type="match status" value="1"/>
</dbReference>
<keyword evidence="14" id="KW-1185">Reference proteome</keyword>
<dbReference type="InterPro" id="IPR011051">
    <property type="entry name" value="RmlC_Cupin_sf"/>
</dbReference>